<evidence type="ECO:0000313" key="3">
    <source>
        <dbReference type="Proteomes" id="UP000070700"/>
    </source>
</evidence>
<dbReference type="Pfam" id="PF06985">
    <property type="entry name" value="HET"/>
    <property type="match status" value="1"/>
</dbReference>
<dbReference type="InterPro" id="IPR010730">
    <property type="entry name" value="HET"/>
</dbReference>
<dbReference type="InParanoid" id="A0A132B7L4"/>
<proteinExistence type="predicted"/>
<dbReference type="OrthoDB" id="8300194at2759"/>
<dbReference type="Proteomes" id="UP000070700">
    <property type="component" value="Unassembled WGS sequence"/>
</dbReference>
<dbReference type="PANTHER" id="PTHR33112">
    <property type="entry name" value="DOMAIN PROTEIN, PUTATIVE-RELATED"/>
    <property type="match status" value="1"/>
</dbReference>
<reference evidence="2 3" key="1">
    <citation type="submission" date="2015-10" db="EMBL/GenBank/DDBJ databases">
        <title>Full genome of DAOMC 229536 Phialocephala scopiformis, a fungal endophyte of spruce producing the potent anti-insectan compound rugulosin.</title>
        <authorList>
            <consortium name="DOE Joint Genome Institute"/>
            <person name="Walker A.K."/>
            <person name="Frasz S.L."/>
            <person name="Seifert K.A."/>
            <person name="Miller J.D."/>
            <person name="Mondo S.J."/>
            <person name="Labutti K."/>
            <person name="Lipzen A."/>
            <person name="Dockter R."/>
            <person name="Kennedy M."/>
            <person name="Grigoriev I.V."/>
            <person name="Spatafora J.W."/>
        </authorList>
    </citation>
    <scope>NUCLEOTIDE SEQUENCE [LARGE SCALE GENOMIC DNA]</scope>
    <source>
        <strain evidence="2 3">CBS 120377</strain>
    </source>
</reference>
<dbReference type="EMBL" id="KQ947435">
    <property type="protein sequence ID" value="KUJ08396.1"/>
    <property type="molecule type" value="Genomic_DNA"/>
</dbReference>
<dbReference type="PANTHER" id="PTHR33112:SF16">
    <property type="entry name" value="HETEROKARYON INCOMPATIBILITY DOMAIN-CONTAINING PROTEIN"/>
    <property type="match status" value="1"/>
</dbReference>
<name>A0A132B7L4_MOLSC</name>
<accession>A0A132B7L4</accession>
<feature type="domain" description="Heterokaryon incompatibility" evidence="1">
    <location>
        <begin position="245"/>
        <end position="405"/>
    </location>
</feature>
<evidence type="ECO:0000313" key="2">
    <source>
        <dbReference type="EMBL" id="KUJ08396.1"/>
    </source>
</evidence>
<keyword evidence="3" id="KW-1185">Reference proteome</keyword>
<dbReference type="GeneID" id="28832920"/>
<evidence type="ECO:0000259" key="1">
    <source>
        <dbReference type="Pfam" id="PF06985"/>
    </source>
</evidence>
<sequence length="727" mass="83003">MEGQFERTVFTPKTYVKPLPSFASPSEYSDSSRSSDIVPIIDPRAAPQADVPFSGWASKHLSPYQDLKILSCEICTPAKRRSWWSIVFLAVCAKRGCERCTLRLLGIFKIIQRDRIGPDLVHTQVHFQDSIITLRHHPEVPGLEKQVSWVPFFPWNRQSIKVELYASPDRPTLGWEPVFGVGRDVMECRKKSYTRLVFKWLVACLVNHPLCGYDLQPLPPLIIDVGPEGSTSLRLCGSLGVRKPYVVLSYCYRNWWRAPTTTRESLRRHVVDIPFHGLPPVFQDAVQVVRNLGLRYLWTDSLCMVQDDEHNLSNDIRDLASVYKNAVFVLGAYRSHHVKNGSDEVGLLPTVYDPLRGYQFADVENIDGSITQVSARLLRNPHGLYCGVSRSTKYGVWSRPWALQEQLLSSRMIHFTEGELIWECNSLVGCECMELDRPGRMKSALHKKAWYNKLLRQPMCDEFYKFWWYMLSQYSGRTFTCGEEVLLAISGLASQMQKHGAGQYIAGLWKNDLPQNLLWDRHSPIIQPPKDYIAPSWSWASRITYPHEIHADNPNYGELGPAYQIVNAVHKEDLAGVYAEVLDVKAIPKSGNPFGSVRSGHITLSGPLIKAKFREHPLVYNKGTKRAKSSMICPLFPDGTPVWTCPDFDPMPFEVEDELLLLLVAKERGKSRKRRYMRYKGLMLVKSKTGPYHERIGTWEVPVLNEYNDIEASDFFQGAKEGIVRIV</sequence>
<protein>
    <recommendedName>
        <fullName evidence="1">Heterokaryon incompatibility domain-containing protein</fullName>
    </recommendedName>
</protein>
<organism evidence="2 3">
    <name type="scientific">Mollisia scopiformis</name>
    <name type="common">Conifer needle endophyte fungus</name>
    <name type="synonym">Phialocephala scopiformis</name>
    <dbReference type="NCBI Taxonomy" id="149040"/>
    <lineage>
        <taxon>Eukaryota</taxon>
        <taxon>Fungi</taxon>
        <taxon>Dikarya</taxon>
        <taxon>Ascomycota</taxon>
        <taxon>Pezizomycotina</taxon>
        <taxon>Leotiomycetes</taxon>
        <taxon>Helotiales</taxon>
        <taxon>Mollisiaceae</taxon>
        <taxon>Mollisia</taxon>
    </lineage>
</organism>
<dbReference type="KEGG" id="psco:LY89DRAFT_788806"/>
<dbReference type="AlphaFoldDB" id="A0A132B7L4"/>
<dbReference type="RefSeq" id="XP_018062751.1">
    <property type="nucleotide sequence ID" value="XM_018223194.1"/>
</dbReference>
<dbReference type="STRING" id="149040.A0A132B7L4"/>
<gene>
    <name evidence="2" type="ORF">LY89DRAFT_788806</name>
</gene>